<evidence type="ECO:0000256" key="4">
    <source>
        <dbReference type="ARBA" id="ARBA00023163"/>
    </source>
</evidence>
<dbReference type="AlphaFoldDB" id="A0A8K0K5X1"/>
<accession>A0A8K0K5X1</accession>
<evidence type="ECO:0000313" key="7">
    <source>
        <dbReference type="Proteomes" id="UP000792457"/>
    </source>
</evidence>
<name>A0A8K0K5X1_LADFU</name>
<keyword evidence="4" id="KW-0804">Transcription</keyword>
<dbReference type="Proteomes" id="UP000792457">
    <property type="component" value="Unassembled WGS sequence"/>
</dbReference>
<evidence type="ECO:0008006" key="8">
    <source>
        <dbReference type="Google" id="ProtNLM"/>
    </source>
</evidence>
<comment type="similarity">
    <text evidence="2">Belongs to the eukaryotic RPA49/POLR1E RNA polymerase subunit family.</text>
</comment>
<keyword evidence="3" id="KW-0240">DNA-directed RNA polymerase</keyword>
<organism evidence="6 7">
    <name type="scientific">Ladona fulva</name>
    <name type="common">Scarce chaser dragonfly</name>
    <name type="synonym">Libellula fulva</name>
    <dbReference type="NCBI Taxonomy" id="123851"/>
    <lineage>
        <taxon>Eukaryota</taxon>
        <taxon>Metazoa</taxon>
        <taxon>Ecdysozoa</taxon>
        <taxon>Arthropoda</taxon>
        <taxon>Hexapoda</taxon>
        <taxon>Insecta</taxon>
        <taxon>Pterygota</taxon>
        <taxon>Palaeoptera</taxon>
        <taxon>Odonata</taxon>
        <taxon>Epiprocta</taxon>
        <taxon>Anisoptera</taxon>
        <taxon>Libelluloidea</taxon>
        <taxon>Libellulidae</taxon>
        <taxon>Ladona</taxon>
    </lineage>
</organism>
<comment type="subcellular location">
    <subcellularLocation>
        <location evidence="1">Nucleus</location>
        <location evidence="1">Nucleolus</location>
    </subcellularLocation>
</comment>
<evidence type="ECO:0000256" key="3">
    <source>
        <dbReference type="ARBA" id="ARBA00022478"/>
    </source>
</evidence>
<evidence type="ECO:0000256" key="5">
    <source>
        <dbReference type="ARBA" id="ARBA00023242"/>
    </source>
</evidence>
<reference evidence="6" key="2">
    <citation type="submission" date="2017-10" db="EMBL/GenBank/DDBJ databases">
        <title>Ladona fulva Genome sequencing and assembly.</title>
        <authorList>
            <person name="Murali S."/>
            <person name="Richards S."/>
            <person name="Bandaranaike D."/>
            <person name="Bellair M."/>
            <person name="Blankenburg K."/>
            <person name="Chao H."/>
            <person name="Dinh H."/>
            <person name="Doddapaneni H."/>
            <person name="Dugan-Rocha S."/>
            <person name="Elkadiri S."/>
            <person name="Gnanaolivu R."/>
            <person name="Hernandez B."/>
            <person name="Skinner E."/>
            <person name="Javaid M."/>
            <person name="Lee S."/>
            <person name="Li M."/>
            <person name="Ming W."/>
            <person name="Munidasa M."/>
            <person name="Muniz J."/>
            <person name="Nguyen L."/>
            <person name="Hughes D."/>
            <person name="Osuji N."/>
            <person name="Pu L.-L."/>
            <person name="Puazo M."/>
            <person name="Qu C."/>
            <person name="Quiroz J."/>
            <person name="Raj R."/>
            <person name="Weissenberger G."/>
            <person name="Xin Y."/>
            <person name="Zou X."/>
            <person name="Han Y."/>
            <person name="Worley K."/>
            <person name="Muzny D."/>
            <person name="Gibbs R."/>
        </authorList>
    </citation>
    <scope>NUCLEOTIDE SEQUENCE</scope>
    <source>
        <strain evidence="6">Sampled in the wild</strain>
    </source>
</reference>
<dbReference type="EMBL" id="KZ308359">
    <property type="protein sequence ID" value="KAG8228104.1"/>
    <property type="molecule type" value="Genomic_DNA"/>
</dbReference>
<gene>
    <name evidence="6" type="ORF">J437_LFUL000106</name>
</gene>
<dbReference type="GO" id="GO:0003677">
    <property type="term" value="F:DNA binding"/>
    <property type="evidence" value="ECO:0007669"/>
    <property type="project" value="InterPro"/>
</dbReference>
<dbReference type="GO" id="GO:0006351">
    <property type="term" value="P:DNA-templated transcription"/>
    <property type="evidence" value="ECO:0007669"/>
    <property type="project" value="InterPro"/>
</dbReference>
<sequence>MGKLSRKAVVTEIVSENDSLPPILVNFENSNIDNSHAGNLSFRIQRNTSTKERFVSTTCENVAYRGICKSGHIRKFLAIRNKATNEVKLVEAAIGILAPVYRESKATESEMTSEQLKGALAKAYGTKKRRLNAILSETLKVDSEAVKTAATNVDIVKEENPQKGESVYDILPAHNREATVIEDVYKLEAIIVPNIVNCFQSEVDRIMNTSMEELKNDGFSDFFYAAWSILQHKTIEGKKKSFLQSLLYIECVSALLHLSPPMLKKPDVDVCYFSKALNSHILDLFTLRSVSGRIMPNAQKDKAISYVLLLCFLLFDYKVEISLIVKLTRSSLTRLKLLSRVIGATVNKDNLAFLRLPLSAPPTPRQRNKK</sequence>
<keyword evidence="5" id="KW-0539">Nucleus</keyword>
<keyword evidence="7" id="KW-1185">Reference proteome</keyword>
<dbReference type="Pfam" id="PF06870">
    <property type="entry name" value="RNA_pol_I_A49"/>
    <property type="match status" value="1"/>
</dbReference>
<dbReference type="GO" id="GO:0000428">
    <property type="term" value="C:DNA-directed RNA polymerase complex"/>
    <property type="evidence" value="ECO:0007669"/>
    <property type="project" value="UniProtKB-KW"/>
</dbReference>
<proteinExistence type="inferred from homology"/>
<dbReference type="GO" id="GO:0005730">
    <property type="term" value="C:nucleolus"/>
    <property type="evidence" value="ECO:0007669"/>
    <property type="project" value="UniProtKB-SubCell"/>
</dbReference>
<protein>
    <recommendedName>
        <fullName evidence="8">DNA-directed RNA polymerase I subunit RPA49</fullName>
    </recommendedName>
</protein>
<dbReference type="PANTHER" id="PTHR14440">
    <property type="entry name" value="DNA-DIRECTED RNA POLYMERASE I SUBUNIT RPA49"/>
    <property type="match status" value="1"/>
</dbReference>
<evidence type="ECO:0000256" key="1">
    <source>
        <dbReference type="ARBA" id="ARBA00004604"/>
    </source>
</evidence>
<comment type="caution">
    <text evidence="6">The sequence shown here is derived from an EMBL/GenBank/DDBJ whole genome shotgun (WGS) entry which is preliminary data.</text>
</comment>
<evidence type="ECO:0000256" key="2">
    <source>
        <dbReference type="ARBA" id="ARBA00009430"/>
    </source>
</evidence>
<evidence type="ECO:0000313" key="6">
    <source>
        <dbReference type="EMBL" id="KAG8228104.1"/>
    </source>
</evidence>
<dbReference type="InterPro" id="IPR009668">
    <property type="entry name" value="RNA_pol-assoc_fac_A49-like"/>
</dbReference>
<reference evidence="6" key="1">
    <citation type="submission" date="2013-04" db="EMBL/GenBank/DDBJ databases">
        <authorList>
            <person name="Qu J."/>
            <person name="Murali S.C."/>
            <person name="Bandaranaike D."/>
            <person name="Bellair M."/>
            <person name="Blankenburg K."/>
            <person name="Chao H."/>
            <person name="Dinh H."/>
            <person name="Doddapaneni H."/>
            <person name="Downs B."/>
            <person name="Dugan-Rocha S."/>
            <person name="Elkadiri S."/>
            <person name="Gnanaolivu R.D."/>
            <person name="Hernandez B."/>
            <person name="Javaid M."/>
            <person name="Jayaseelan J.C."/>
            <person name="Lee S."/>
            <person name="Li M."/>
            <person name="Ming W."/>
            <person name="Munidasa M."/>
            <person name="Muniz J."/>
            <person name="Nguyen L."/>
            <person name="Ongeri F."/>
            <person name="Osuji N."/>
            <person name="Pu L.-L."/>
            <person name="Puazo M."/>
            <person name="Qu C."/>
            <person name="Quiroz J."/>
            <person name="Raj R."/>
            <person name="Weissenberger G."/>
            <person name="Xin Y."/>
            <person name="Zou X."/>
            <person name="Han Y."/>
            <person name="Richards S."/>
            <person name="Worley K."/>
            <person name="Muzny D."/>
            <person name="Gibbs R."/>
        </authorList>
    </citation>
    <scope>NUCLEOTIDE SEQUENCE</scope>
    <source>
        <strain evidence="6">Sampled in the wild</strain>
    </source>
</reference>
<dbReference type="OrthoDB" id="277398at2759"/>